<proteinExistence type="predicted"/>
<evidence type="ECO:0000313" key="1">
    <source>
        <dbReference type="EMBL" id="TFK45427.1"/>
    </source>
</evidence>
<dbReference type="Proteomes" id="UP000305948">
    <property type="component" value="Unassembled WGS sequence"/>
</dbReference>
<evidence type="ECO:0000313" key="2">
    <source>
        <dbReference type="Proteomes" id="UP000305948"/>
    </source>
</evidence>
<gene>
    <name evidence="1" type="ORF">OE88DRAFT_1213871</name>
</gene>
<dbReference type="AlphaFoldDB" id="A0A5C3MKM3"/>
<keyword evidence="2" id="KW-1185">Reference proteome</keyword>
<organism evidence="1 2">
    <name type="scientific">Heliocybe sulcata</name>
    <dbReference type="NCBI Taxonomy" id="5364"/>
    <lineage>
        <taxon>Eukaryota</taxon>
        <taxon>Fungi</taxon>
        <taxon>Dikarya</taxon>
        <taxon>Basidiomycota</taxon>
        <taxon>Agaricomycotina</taxon>
        <taxon>Agaricomycetes</taxon>
        <taxon>Gloeophyllales</taxon>
        <taxon>Gloeophyllaceae</taxon>
        <taxon>Heliocybe</taxon>
    </lineage>
</organism>
<reference evidence="1 2" key="1">
    <citation type="journal article" date="2019" name="Nat. Ecol. Evol.">
        <title>Megaphylogeny resolves global patterns of mushroom evolution.</title>
        <authorList>
            <person name="Varga T."/>
            <person name="Krizsan K."/>
            <person name="Foldi C."/>
            <person name="Dima B."/>
            <person name="Sanchez-Garcia M."/>
            <person name="Sanchez-Ramirez S."/>
            <person name="Szollosi G.J."/>
            <person name="Szarkandi J.G."/>
            <person name="Papp V."/>
            <person name="Albert L."/>
            <person name="Andreopoulos W."/>
            <person name="Angelini C."/>
            <person name="Antonin V."/>
            <person name="Barry K.W."/>
            <person name="Bougher N.L."/>
            <person name="Buchanan P."/>
            <person name="Buyck B."/>
            <person name="Bense V."/>
            <person name="Catcheside P."/>
            <person name="Chovatia M."/>
            <person name="Cooper J."/>
            <person name="Damon W."/>
            <person name="Desjardin D."/>
            <person name="Finy P."/>
            <person name="Geml J."/>
            <person name="Haridas S."/>
            <person name="Hughes K."/>
            <person name="Justo A."/>
            <person name="Karasinski D."/>
            <person name="Kautmanova I."/>
            <person name="Kiss B."/>
            <person name="Kocsube S."/>
            <person name="Kotiranta H."/>
            <person name="LaButti K.M."/>
            <person name="Lechner B.E."/>
            <person name="Liimatainen K."/>
            <person name="Lipzen A."/>
            <person name="Lukacs Z."/>
            <person name="Mihaltcheva S."/>
            <person name="Morgado L.N."/>
            <person name="Niskanen T."/>
            <person name="Noordeloos M.E."/>
            <person name="Ohm R.A."/>
            <person name="Ortiz-Santana B."/>
            <person name="Ovrebo C."/>
            <person name="Racz N."/>
            <person name="Riley R."/>
            <person name="Savchenko A."/>
            <person name="Shiryaev A."/>
            <person name="Soop K."/>
            <person name="Spirin V."/>
            <person name="Szebenyi C."/>
            <person name="Tomsovsky M."/>
            <person name="Tulloss R.E."/>
            <person name="Uehling J."/>
            <person name="Grigoriev I.V."/>
            <person name="Vagvolgyi C."/>
            <person name="Papp T."/>
            <person name="Martin F.M."/>
            <person name="Miettinen O."/>
            <person name="Hibbett D.S."/>
            <person name="Nagy L.G."/>
        </authorList>
    </citation>
    <scope>NUCLEOTIDE SEQUENCE [LARGE SCALE GENOMIC DNA]</scope>
    <source>
        <strain evidence="1 2">OMC1185</strain>
    </source>
</reference>
<sequence>MASADDLSLVELRGPAFEWLGPGGRITIQGVEYEYADSEADDDSINDAVGPGKTFGKLVKRVSAPLEMFLSICSDLLGNGPDATFTRVMRREYPSLWHYKRTKRLSWWIHESKLNPQHIWPLSKDGIGRLVQFVIDRRYNLSVRLTAAYYLLLLLQWTVSHRLCTILPLIHDPLLRLCQEGSRNGIASMILQPLQEAVSSKEDLTRIGSCKLKEIPAAIMYAPALCVYRCADSHWNVSRC</sequence>
<name>A0A5C3MKM3_9AGAM</name>
<dbReference type="OrthoDB" id="3309756at2759"/>
<accession>A0A5C3MKM3</accession>
<protein>
    <submittedName>
        <fullName evidence="1">Uncharacterized protein</fullName>
    </submittedName>
</protein>
<dbReference type="EMBL" id="ML213543">
    <property type="protein sequence ID" value="TFK45427.1"/>
    <property type="molecule type" value="Genomic_DNA"/>
</dbReference>